<dbReference type="NCBIfam" id="NF002327">
    <property type="entry name" value="PRK01286.1-2"/>
    <property type="match status" value="1"/>
</dbReference>
<evidence type="ECO:0000256" key="1">
    <source>
        <dbReference type="ARBA" id="ARBA00022801"/>
    </source>
</evidence>
<comment type="similarity">
    <text evidence="2">Belongs to the dGTPase family. Type 2 subfamily.</text>
</comment>
<dbReference type="InterPro" id="IPR023023">
    <property type="entry name" value="dNTPase_2"/>
</dbReference>
<dbReference type="HAMAP" id="MF_01212">
    <property type="entry name" value="dGTPase_type2"/>
    <property type="match status" value="1"/>
</dbReference>
<dbReference type="PANTHER" id="PTHR35795:SF1">
    <property type="entry name" value="BIS(5'-NUCLEOSYL)-TETRAPHOSPHATASE, SYMMETRICAL"/>
    <property type="match status" value="1"/>
</dbReference>
<organism evidence="4 5">
    <name type="scientific">Ruminococcus gauvreauii</name>
    <dbReference type="NCBI Taxonomy" id="438033"/>
    <lineage>
        <taxon>Bacteria</taxon>
        <taxon>Bacillati</taxon>
        <taxon>Bacillota</taxon>
        <taxon>Clostridia</taxon>
        <taxon>Eubacteriales</taxon>
        <taxon>Oscillospiraceae</taxon>
        <taxon>Ruminococcus</taxon>
    </lineage>
</organism>
<dbReference type="Pfam" id="PF13286">
    <property type="entry name" value="HD_assoc"/>
    <property type="match status" value="1"/>
</dbReference>
<protein>
    <recommendedName>
        <fullName evidence="2">Deoxyguanosinetriphosphate triphosphohydrolase-like protein</fullName>
    </recommendedName>
</protein>
<dbReference type="SMART" id="SM00471">
    <property type="entry name" value="HDc"/>
    <property type="match status" value="1"/>
</dbReference>
<dbReference type="InterPro" id="IPR006261">
    <property type="entry name" value="dGTPase"/>
</dbReference>
<evidence type="ECO:0000256" key="2">
    <source>
        <dbReference type="HAMAP-Rule" id="MF_01212"/>
    </source>
</evidence>
<evidence type="ECO:0000259" key="3">
    <source>
        <dbReference type="PROSITE" id="PS51831"/>
    </source>
</evidence>
<dbReference type="Proteomes" id="UP001060164">
    <property type="component" value="Chromosome"/>
</dbReference>
<gene>
    <name evidence="4" type="ORF">NQ502_02815</name>
</gene>
<feature type="domain" description="HD" evidence="3">
    <location>
        <begin position="75"/>
        <end position="186"/>
    </location>
</feature>
<dbReference type="Pfam" id="PF01966">
    <property type="entry name" value="HD"/>
    <property type="match status" value="1"/>
</dbReference>
<dbReference type="CDD" id="cd00077">
    <property type="entry name" value="HDc"/>
    <property type="match status" value="1"/>
</dbReference>
<sequence>MTIREIFEEKEYKELSAYASHSRESKGRERPEAECDIRTVYQRDRDRILHSKAFRRLKDKTQVFLAPQGDHYRTRLTHTLEVSQTARTIAKALELNEDLVEAIALGHDLGHTPFGHAGEAALDAVCPDGFAHYRQSVRVVELLEKEGKGLNLTWEVRDGILNHRTAGSPNTLEGQVVRLCDKISYIHHDMDDAERAGIISEDNIPITIRVVLGGSTRERLNSLIHDIVINSYGKDRIMMSTDTEEAMKTLRSLMFTYVYRSPVAKKEEEKAKRMLTELYLYYREHPMSMSGEYRNLIKQGEALERVVCDYISGMSDQYSIDKFKEIFVPHGWDVE</sequence>
<accession>A0ABY5VHE3</accession>
<dbReference type="SUPFAM" id="SSF109604">
    <property type="entry name" value="HD-domain/PDEase-like"/>
    <property type="match status" value="1"/>
</dbReference>
<reference evidence="4" key="1">
    <citation type="journal article" date="2022" name="Cell">
        <title>Design, construction, and in vivo augmentation of a complex gut microbiome.</title>
        <authorList>
            <person name="Cheng A.G."/>
            <person name="Ho P.Y."/>
            <person name="Aranda-Diaz A."/>
            <person name="Jain S."/>
            <person name="Yu F.B."/>
            <person name="Meng X."/>
            <person name="Wang M."/>
            <person name="Iakiviak M."/>
            <person name="Nagashima K."/>
            <person name="Zhao A."/>
            <person name="Murugkar P."/>
            <person name="Patil A."/>
            <person name="Atabakhsh K."/>
            <person name="Weakley A."/>
            <person name="Yan J."/>
            <person name="Brumbaugh A.R."/>
            <person name="Higginbottom S."/>
            <person name="Dimas A."/>
            <person name="Shiver A.L."/>
            <person name="Deutschbauer A."/>
            <person name="Neff N."/>
            <person name="Sonnenburg J.L."/>
            <person name="Huang K.C."/>
            <person name="Fischbach M.A."/>
        </authorList>
    </citation>
    <scope>NUCLEOTIDE SEQUENCE</scope>
    <source>
        <strain evidence="4">DSM 19829</strain>
    </source>
</reference>
<name>A0ABY5VHE3_9FIRM</name>
<evidence type="ECO:0000313" key="4">
    <source>
        <dbReference type="EMBL" id="UWP60009.1"/>
    </source>
</evidence>
<keyword evidence="1 2" id="KW-0378">Hydrolase</keyword>
<dbReference type="InterPro" id="IPR003607">
    <property type="entry name" value="HD/PDEase_dom"/>
</dbReference>
<dbReference type="InterPro" id="IPR026875">
    <property type="entry name" value="PHydrolase_assoc_dom"/>
</dbReference>
<dbReference type="EMBL" id="CP102290">
    <property type="protein sequence ID" value="UWP60009.1"/>
    <property type="molecule type" value="Genomic_DNA"/>
</dbReference>
<dbReference type="PANTHER" id="PTHR35795">
    <property type="entry name" value="SLR1885 PROTEIN"/>
    <property type="match status" value="1"/>
</dbReference>
<keyword evidence="5" id="KW-1185">Reference proteome</keyword>
<evidence type="ECO:0000313" key="5">
    <source>
        <dbReference type="Proteomes" id="UP001060164"/>
    </source>
</evidence>
<dbReference type="InterPro" id="IPR051094">
    <property type="entry name" value="Diverse_Catalytic_Enzymes"/>
</dbReference>
<dbReference type="NCBIfam" id="TIGR01353">
    <property type="entry name" value="dGTP_triPase"/>
    <property type="match status" value="1"/>
</dbReference>
<proteinExistence type="inferred from homology"/>
<dbReference type="InterPro" id="IPR006674">
    <property type="entry name" value="HD_domain"/>
</dbReference>
<dbReference type="RefSeq" id="WP_028529213.1">
    <property type="nucleotide sequence ID" value="NZ_CABLBR010000020.1"/>
</dbReference>
<dbReference type="Gene3D" id="1.10.3210.10">
    <property type="entry name" value="Hypothetical protein af1432"/>
    <property type="match status" value="1"/>
</dbReference>
<dbReference type="PROSITE" id="PS51831">
    <property type="entry name" value="HD"/>
    <property type="match status" value="1"/>
</dbReference>